<reference evidence="4 5" key="1">
    <citation type="journal article" date="2023" name="Microbiol. Resour. Announc.">
        <title>Complete Genome Sequence of Imperialibacter roseus strain P4T.</title>
        <authorList>
            <person name="Tizabi D.R."/>
            <person name="Bachvaroff T."/>
            <person name="Hill R.T."/>
        </authorList>
    </citation>
    <scope>NUCLEOTIDE SEQUENCE [LARGE SCALE GENOMIC DNA]</scope>
    <source>
        <strain evidence="4 5">P4T</strain>
    </source>
</reference>
<evidence type="ECO:0000313" key="4">
    <source>
        <dbReference type="EMBL" id="WOK08794.1"/>
    </source>
</evidence>
<keyword evidence="1" id="KW-0472">Membrane</keyword>
<dbReference type="Proteomes" id="UP001302349">
    <property type="component" value="Chromosome"/>
</dbReference>
<dbReference type="PROSITE" id="PS51123">
    <property type="entry name" value="OMPA_2"/>
    <property type="match status" value="1"/>
</dbReference>
<keyword evidence="5" id="KW-1185">Reference proteome</keyword>
<evidence type="ECO:0000313" key="5">
    <source>
        <dbReference type="Proteomes" id="UP001302349"/>
    </source>
</evidence>
<dbReference type="PANTHER" id="PTHR30329:SF17">
    <property type="entry name" value="LIPOPROTEIN YFIB-RELATED"/>
    <property type="match status" value="1"/>
</dbReference>
<evidence type="ECO:0000256" key="2">
    <source>
        <dbReference type="SAM" id="SignalP"/>
    </source>
</evidence>
<accession>A0ABZ0IUY6</accession>
<keyword evidence="2" id="KW-0732">Signal</keyword>
<evidence type="ECO:0000256" key="1">
    <source>
        <dbReference type="PROSITE-ProRule" id="PRU00473"/>
    </source>
</evidence>
<organism evidence="4 5">
    <name type="scientific">Imperialibacter roseus</name>
    <dbReference type="NCBI Taxonomy" id="1324217"/>
    <lineage>
        <taxon>Bacteria</taxon>
        <taxon>Pseudomonadati</taxon>
        <taxon>Bacteroidota</taxon>
        <taxon>Cytophagia</taxon>
        <taxon>Cytophagales</taxon>
        <taxon>Flammeovirgaceae</taxon>
        <taxon>Imperialibacter</taxon>
    </lineage>
</organism>
<dbReference type="EMBL" id="CP136051">
    <property type="protein sequence ID" value="WOK08794.1"/>
    <property type="molecule type" value="Genomic_DNA"/>
</dbReference>
<dbReference type="Gene3D" id="3.30.1330.60">
    <property type="entry name" value="OmpA-like domain"/>
    <property type="match status" value="1"/>
</dbReference>
<dbReference type="SUPFAM" id="SSF103088">
    <property type="entry name" value="OmpA-like"/>
    <property type="match status" value="1"/>
</dbReference>
<name>A0ABZ0IUY6_9BACT</name>
<dbReference type="InterPro" id="IPR050330">
    <property type="entry name" value="Bact_OuterMem_StrucFunc"/>
</dbReference>
<dbReference type="InterPro" id="IPR036737">
    <property type="entry name" value="OmpA-like_sf"/>
</dbReference>
<dbReference type="InterPro" id="IPR006665">
    <property type="entry name" value="OmpA-like"/>
</dbReference>
<dbReference type="PANTHER" id="PTHR30329">
    <property type="entry name" value="STATOR ELEMENT OF FLAGELLAR MOTOR COMPLEX"/>
    <property type="match status" value="1"/>
</dbReference>
<protein>
    <submittedName>
        <fullName evidence="4">OmpA family protein</fullName>
    </submittedName>
</protein>
<feature type="chain" id="PRO_5046684458" evidence="2">
    <location>
        <begin position="19"/>
        <end position="142"/>
    </location>
</feature>
<feature type="domain" description="OmpA-like" evidence="3">
    <location>
        <begin position="24"/>
        <end position="141"/>
    </location>
</feature>
<dbReference type="RefSeq" id="WP_317491426.1">
    <property type="nucleotide sequence ID" value="NZ_CP136051.1"/>
</dbReference>
<sequence>MRCFLLIGFLFLGLAASAQDTPAPKPPTGLIQKSIFFGGGSYYVDEEQTQELFQLLDTIPNIELYQISIYSHTDNIGGQLYNKWLSEMRSQAALQKLIIMDIPLENISIKAFGQENPYFDNKKWEGKLLNRRVDIIFWPIVF</sequence>
<dbReference type="CDD" id="cd07185">
    <property type="entry name" value="OmpA_C-like"/>
    <property type="match status" value="1"/>
</dbReference>
<dbReference type="Pfam" id="PF00691">
    <property type="entry name" value="OmpA"/>
    <property type="match status" value="1"/>
</dbReference>
<gene>
    <name evidence="4" type="ORF">RT717_09115</name>
</gene>
<proteinExistence type="predicted"/>
<evidence type="ECO:0000259" key="3">
    <source>
        <dbReference type="PROSITE" id="PS51123"/>
    </source>
</evidence>
<feature type="signal peptide" evidence="2">
    <location>
        <begin position="1"/>
        <end position="18"/>
    </location>
</feature>